<dbReference type="EMBL" id="FN654493">
    <property type="protein sequence ID" value="CBY34287.1"/>
    <property type="molecule type" value="Genomic_DNA"/>
</dbReference>
<dbReference type="GO" id="GO:0006384">
    <property type="term" value="P:transcription initiation at RNA polymerase III promoter"/>
    <property type="evidence" value="ECO:0007669"/>
    <property type="project" value="InterPro"/>
</dbReference>
<organism evidence="11">
    <name type="scientific">Oikopleura dioica</name>
    <name type="common">Tunicate</name>
    <dbReference type="NCBI Taxonomy" id="34765"/>
    <lineage>
        <taxon>Eukaryota</taxon>
        <taxon>Metazoa</taxon>
        <taxon>Chordata</taxon>
        <taxon>Tunicata</taxon>
        <taxon>Appendicularia</taxon>
        <taxon>Copelata</taxon>
        <taxon>Oikopleuridae</taxon>
        <taxon>Oikopleura</taxon>
    </lineage>
</organism>
<evidence type="ECO:0000256" key="6">
    <source>
        <dbReference type="ARBA" id="ARBA00023242"/>
    </source>
</evidence>
<evidence type="ECO:0000313" key="11">
    <source>
        <dbReference type="EMBL" id="CBY21401.1"/>
    </source>
</evidence>
<dbReference type="EMBL" id="FN653017">
    <property type="protein sequence ID" value="CBY21401.1"/>
    <property type="molecule type" value="Genomic_DNA"/>
</dbReference>
<evidence type="ECO:0000313" key="13">
    <source>
        <dbReference type="Proteomes" id="UP000001307"/>
    </source>
</evidence>
<dbReference type="Proteomes" id="UP000011014">
    <property type="component" value="Unassembled WGS sequence"/>
</dbReference>
<dbReference type="InParanoid" id="E4WW97"/>
<dbReference type="PANTHER" id="PTHR15561:SF0">
    <property type="entry name" value="DNA-DIRECTED RNA POLYMERASE III SUBUNIT RPC9"/>
    <property type="match status" value="1"/>
</dbReference>
<proteinExistence type="inferred from homology"/>
<dbReference type="Pfam" id="PF03874">
    <property type="entry name" value="RNA_pol_Rpb4"/>
    <property type="match status" value="1"/>
</dbReference>
<dbReference type="SMART" id="SM00657">
    <property type="entry name" value="RPOL4c"/>
    <property type="match status" value="1"/>
</dbReference>
<keyword evidence="6" id="KW-0539">Nucleus</keyword>
<reference evidence="11" key="1">
    <citation type="journal article" date="2010" name="Science">
        <title>Plasticity of animal genome architecture unmasked by rapid evolution of a pelagic tunicate.</title>
        <authorList>
            <person name="Denoeud F."/>
            <person name="Henriet S."/>
            <person name="Mungpakdee S."/>
            <person name="Aury J.M."/>
            <person name="Da Silva C."/>
            <person name="Brinkmann H."/>
            <person name="Mikhaleva J."/>
            <person name="Olsen L.C."/>
            <person name="Jubin C."/>
            <person name="Canestro C."/>
            <person name="Bouquet J.M."/>
            <person name="Danks G."/>
            <person name="Poulain J."/>
            <person name="Campsteijn C."/>
            <person name="Adamski M."/>
            <person name="Cross I."/>
            <person name="Yadetie F."/>
            <person name="Muffato M."/>
            <person name="Louis A."/>
            <person name="Butcher S."/>
            <person name="Tsagkogeorga G."/>
            <person name="Konrad A."/>
            <person name="Singh S."/>
            <person name="Jensen M.F."/>
            <person name="Cong E.H."/>
            <person name="Eikeseth-Otteraa H."/>
            <person name="Noel B."/>
            <person name="Anthouard V."/>
            <person name="Porcel B.M."/>
            <person name="Kachouri-Lafond R."/>
            <person name="Nishino A."/>
            <person name="Ugolini M."/>
            <person name="Chourrout P."/>
            <person name="Nishida H."/>
            <person name="Aasland R."/>
            <person name="Huzurbazar S."/>
            <person name="Westhof E."/>
            <person name="Delsuc F."/>
            <person name="Lehrach H."/>
            <person name="Reinhardt R."/>
            <person name="Weissenbach J."/>
            <person name="Roy S.W."/>
            <person name="Artiguenave F."/>
            <person name="Postlethwait J.H."/>
            <person name="Manak J.R."/>
            <person name="Thompson E.M."/>
            <person name="Jaillon O."/>
            <person name="Du Pasquier L."/>
            <person name="Boudinot P."/>
            <person name="Liberles D.A."/>
            <person name="Volff J.N."/>
            <person name="Philippe H."/>
            <person name="Lenhard B."/>
            <person name="Roest Crollius H."/>
            <person name="Wincker P."/>
            <person name="Chourrout D."/>
        </authorList>
    </citation>
    <scope>NUCLEOTIDE SEQUENCE [LARGE SCALE GENOMIC DNA]</scope>
</reference>
<dbReference type="InterPro" id="IPR005574">
    <property type="entry name" value="Rpb4/RPC9"/>
</dbReference>
<comment type="function">
    <text evidence="7">Accessory protein for the calcitonin gene-related peptide (CGRP) receptor. It modulates CGRP responsiveness in a variety of tissues.</text>
</comment>
<feature type="domain" description="RNA polymerase Rpb4/RPC9 core" evidence="10">
    <location>
        <begin position="2"/>
        <end position="127"/>
    </location>
</feature>
<keyword evidence="5" id="KW-0804">Transcription</keyword>
<evidence type="ECO:0000256" key="8">
    <source>
        <dbReference type="ARBA" id="ARBA00044007"/>
    </source>
</evidence>
<dbReference type="OrthoDB" id="1746530at2759"/>
<protein>
    <recommendedName>
        <fullName evidence="3">DNA-directed RNA polymerase III subunit RPC9</fullName>
    </recommendedName>
</protein>
<evidence type="ECO:0000259" key="10">
    <source>
        <dbReference type="SMART" id="SM00657"/>
    </source>
</evidence>
<evidence type="ECO:0000256" key="5">
    <source>
        <dbReference type="ARBA" id="ARBA00023163"/>
    </source>
</evidence>
<dbReference type="InterPro" id="IPR038324">
    <property type="entry name" value="Rpb4/RPC9_sf"/>
</dbReference>
<keyword evidence="4" id="KW-0240">DNA-directed RNA polymerase</keyword>
<dbReference type="SUPFAM" id="SSF47819">
    <property type="entry name" value="HRDC-like"/>
    <property type="match status" value="1"/>
</dbReference>
<accession>E4WW97</accession>
<evidence type="ECO:0000256" key="7">
    <source>
        <dbReference type="ARBA" id="ARBA00043924"/>
    </source>
</evidence>
<comment type="function">
    <text evidence="9">DNA-dependent RNA polymerase catalyzes the transcription of DNA into RNA using the four ribonucleoside triphosphates as substrates. Specific peripheric component of RNA polymerase III (Pol III) which synthesizes small non-coding RNAs including 5S rRNA, snRNAs, tRNAs and miRNAs from at least 500 distinct genomic loci. With POLR3H/RPC8 forms a mobile stalk that protrudes from Pol III core and functions primarily in transcription initiation. Pol III plays a key role in sensing and limiting infection by intracellular bacteria and DNA viruses. Acts as nuclear and cytosolic DNA sensor involved in innate immune response. Can sense non-self dsDNA that serves as template for transcription into dsRNA. The non-self RNA polymerase III transcripts, such as Epstein-Barr virus-encoded RNAs (EBERs) induce type I interferon and NF-kappa-B through the RIG-I pathway.</text>
</comment>
<dbReference type="InterPro" id="IPR038846">
    <property type="entry name" value="RPC9"/>
</dbReference>
<keyword evidence="13" id="KW-1185">Reference proteome</keyword>
<comment type="subunit">
    <text evidence="8">Component of the RNA polymerase III complex consisting of 17 subunits: a ten-subunit horseshoe-shaped catalytic core composed of POLR3A/RPC1, POLR3B/RPC2, POLR1C/RPAC1, POLR1D/RPAC2, POLR3K/RPC10, POLR2E/RPABC1, POLR2F/RPABC2, POLR2H/RPABC3, POLR2K/RPABC4 and POLR2L/RPABC5; a mobile stalk composed of two subunits POLR3H/RPC8 and CRCP/RPC9, protruding from the core and functioning primarily in transcription initiation; and additional subunits homologous to general transcription factors of the RNA polymerase II machinery, POLR3C/RPC3-POLR3F/RPC6-POLR3G/RPC7 heterotrimer required for transcription initiation and POLR3D/RPC4-POLR3E/RPC5 heterodimer involved in both transcription initiation and termination.</text>
</comment>
<dbReference type="GO" id="GO:0005666">
    <property type="term" value="C:RNA polymerase III complex"/>
    <property type="evidence" value="ECO:0007669"/>
    <property type="project" value="InterPro"/>
</dbReference>
<dbReference type="InterPro" id="IPR006590">
    <property type="entry name" value="RNA_pol_Rpb4/RPC9_core"/>
</dbReference>
<gene>
    <name evidence="11" type="ORF">GSOID_T00009166001</name>
    <name evidence="12" type="ORF">GSOID_T00024304001</name>
</gene>
<dbReference type="Proteomes" id="UP000001307">
    <property type="component" value="Unassembled WGS sequence"/>
</dbReference>
<evidence type="ECO:0000256" key="2">
    <source>
        <dbReference type="ARBA" id="ARBA00006898"/>
    </source>
</evidence>
<dbReference type="FunCoup" id="E4WW97">
    <property type="interactions" value="23"/>
</dbReference>
<evidence type="ECO:0000256" key="3">
    <source>
        <dbReference type="ARBA" id="ARBA00016672"/>
    </source>
</evidence>
<evidence type="ECO:0000256" key="4">
    <source>
        <dbReference type="ARBA" id="ARBA00022478"/>
    </source>
</evidence>
<dbReference type="PANTHER" id="PTHR15561">
    <property type="entry name" value="CALCITONIN GENE-RELATED PEPTIDE-RECEPTOR COMPONENT PROTEIN"/>
    <property type="match status" value="1"/>
</dbReference>
<evidence type="ECO:0000256" key="1">
    <source>
        <dbReference type="ARBA" id="ARBA00004123"/>
    </source>
</evidence>
<dbReference type="Gene3D" id="1.20.1250.40">
    <property type="match status" value="1"/>
</dbReference>
<dbReference type="AlphaFoldDB" id="E4WW97"/>
<evidence type="ECO:0000313" key="12">
    <source>
        <dbReference type="EMBL" id="CBY34287.1"/>
    </source>
</evidence>
<sequence length="127" mass="14599">MKITKNQQLLTNLEVLETVNRYQNEQKEKAKKRKHSVKADEALNTVTLETANYLSKLPAAQQTKEGIVEFVQKIKADPDGAKLLPNELIQIVNMRPEQTVELYLLIEDIEGRITEENVDKLQELVQQ</sequence>
<dbReference type="InterPro" id="IPR010997">
    <property type="entry name" value="HRDC-like_sf"/>
</dbReference>
<name>E4WW97_OIKDI</name>
<comment type="subcellular location">
    <subcellularLocation>
        <location evidence="1">Nucleus</location>
    </subcellularLocation>
</comment>
<comment type="similarity">
    <text evidence="2">Belongs to the eukaryotic RPC9 RNA polymerase subunit family.</text>
</comment>
<evidence type="ECO:0000256" key="9">
    <source>
        <dbReference type="ARBA" id="ARBA00045808"/>
    </source>
</evidence>
<dbReference type="GO" id="GO:0000166">
    <property type="term" value="F:nucleotide binding"/>
    <property type="evidence" value="ECO:0007669"/>
    <property type="project" value="InterPro"/>
</dbReference>